<keyword evidence="1" id="KW-0812">Transmembrane</keyword>
<feature type="non-terminal residue" evidence="3">
    <location>
        <position position="1"/>
    </location>
</feature>
<evidence type="ECO:0000256" key="2">
    <source>
        <dbReference type="SAM" id="SignalP"/>
    </source>
</evidence>
<reference evidence="3" key="1">
    <citation type="submission" date="2023-06" db="EMBL/GenBank/DDBJ databases">
        <authorList>
            <person name="Delattre M."/>
        </authorList>
    </citation>
    <scope>NUCLEOTIDE SEQUENCE</scope>
    <source>
        <strain evidence="3">AF72</strain>
    </source>
</reference>
<feature type="signal peptide" evidence="2">
    <location>
        <begin position="1"/>
        <end position="19"/>
    </location>
</feature>
<sequence>MCLLIRLACLFLAVSLVACHENSRPPSATKPSLIFGLQMPDWMVSLRDYYHQSIAKIKAFFASEGPEKTQLERSGQRMKAVLRSDPMTRLLVALYINFGIVFLVYVYMFFRQVELSVQLKRESRVPMIRAVGSMA</sequence>
<evidence type="ECO:0000256" key="1">
    <source>
        <dbReference type="SAM" id="Phobius"/>
    </source>
</evidence>
<dbReference type="AlphaFoldDB" id="A0AA36CFY3"/>
<organism evidence="3 4">
    <name type="scientific">Mesorhabditis spiculigera</name>
    <dbReference type="NCBI Taxonomy" id="96644"/>
    <lineage>
        <taxon>Eukaryota</taxon>
        <taxon>Metazoa</taxon>
        <taxon>Ecdysozoa</taxon>
        <taxon>Nematoda</taxon>
        <taxon>Chromadorea</taxon>
        <taxon>Rhabditida</taxon>
        <taxon>Rhabditina</taxon>
        <taxon>Rhabditomorpha</taxon>
        <taxon>Rhabditoidea</taxon>
        <taxon>Rhabditidae</taxon>
        <taxon>Mesorhabditinae</taxon>
        <taxon>Mesorhabditis</taxon>
    </lineage>
</organism>
<keyword evidence="2" id="KW-0732">Signal</keyword>
<feature type="chain" id="PRO_5041413525" evidence="2">
    <location>
        <begin position="20"/>
        <end position="135"/>
    </location>
</feature>
<dbReference type="PROSITE" id="PS51257">
    <property type="entry name" value="PROKAR_LIPOPROTEIN"/>
    <property type="match status" value="1"/>
</dbReference>
<comment type="caution">
    <text evidence="3">The sequence shown here is derived from an EMBL/GenBank/DDBJ whole genome shotgun (WGS) entry which is preliminary data.</text>
</comment>
<evidence type="ECO:0000313" key="4">
    <source>
        <dbReference type="Proteomes" id="UP001177023"/>
    </source>
</evidence>
<dbReference type="Proteomes" id="UP001177023">
    <property type="component" value="Unassembled WGS sequence"/>
</dbReference>
<proteinExistence type="predicted"/>
<name>A0AA36CFY3_9BILA</name>
<keyword evidence="1" id="KW-1133">Transmembrane helix</keyword>
<gene>
    <name evidence="3" type="ORF">MSPICULIGERA_LOCUS6619</name>
</gene>
<keyword evidence="4" id="KW-1185">Reference proteome</keyword>
<accession>A0AA36CFY3</accession>
<dbReference type="EMBL" id="CATQJA010001658">
    <property type="protein sequence ID" value="CAJ0568092.1"/>
    <property type="molecule type" value="Genomic_DNA"/>
</dbReference>
<keyword evidence="1" id="KW-0472">Membrane</keyword>
<protein>
    <submittedName>
        <fullName evidence="3">Uncharacterized protein</fullName>
    </submittedName>
</protein>
<evidence type="ECO:0000313" key="3">
    <source>
        <dbReference type="EMBL" id="CAJ0568092.1"/>
    </source>
</evidence>
<feature type="transmembrane region" description="Helical" evidence="1">
    <location>
        <begin position="90"/>
        <end position="110"/>
    </location>
</feature>